<dbReference type="InterPro" id="IPR017452">
    <property type="entry name" value="GPCR_Rhodpsn_7TM"/>
</dbReference>
<evidence type="ECO:0000256" key="10">
    <source>
        <dbReference type="SAM" id="Phobius"/>
    </source>
</evidence>
<sequence length="371" mass="41476">MSTLNDTKLQNTFFLLTGVPGLEDIHLWISIPICLMYVTSILGNSIILFIIKTDPNLQEPMYIFLSILAVTDLGLSISTMPTTLGVFLFNSREISHNACFAQLFFTHSLTLIQSSVLSCMAFDRFLAIFNPLRYTSILTLPRIAKMGVVSVLKGVILILPFPILLKQYQYCEANILYHSYCLHKEVMTMACSDFRVGNIYGFFLTFFSLGLDFLFIVLSYVMILKTVLSIPSHTKSFKALKTCLSHIFVVLLFYIPGIGLSMVYRFMKNSSPLVQSVLGNVHFLIPPLINPIVYSVKTKSILSSSPAPQNHTPVTGSLLSLLSIPPWSALGQPDNLLVHLGCRSYGFCTTLQLKDQSEKWSLSKSLELNVT</sequence>
<dbReference type="InterPro" id="IPR050402">
    <property type="entry name" value="OR51/52/56-like"/>
</dbReference>
<accession>A0A8C8VH27</accession>
<keyword evidence="7 10" id="KW-0472">Membrane</keyword>
<dbReference type="SUPFAM" id="SSF81321">
    <property type="entry name" value="Family A G protein-coupled receptor-like"/>
    <property type="match status" value="1"/>
</dbReference>
<evidence type="ECO:0000256" key="8">
    <source>
        <dbReference type="ARBA" id="ARBA00023170"/>
    </source>
</evidence>
<evidence type="ECO:0000313" key="12">
    <source>
        <dbReference type="Ensembl" id="ENSPCEP00000007087.1"/>
    </source>
</evidence>
<dbReference type="PROSITE" id="PS50262">
    <property type="entry name" value="G_PROTEIN_RECEP_F1_2"/>
    <property type="match status" value="1"/>
</dbReference>
<dbReference type="PRINTS" id="PR00245">
    <property type="entry name" value="OLFACTORYR"/>
</dbReference>
<dbReference type="GO" id="GO:0004984">
    <property type="term" value="F:olfactory receptor activity"/>
    <property type="evidence" value="ECO:0007669"/>
    <property type="project" value="InterPro"/>
</dbReference>
<feature type="transmembrane region" description="Helical" evidence="10">
    <location>
        <begin position="143"/>
        <end position="165"/>
    </location>
</feature>
<dbReference type="GO" id="GO:0071396">
    <property type="term" value="P:cellular response to lipid"/>
    <property type="evidence" value="ECO:0007669"/>
    <property type="project" value="UniProtKB-ARBA"/>
</dbReference>
<evidence type="ECO:0000256" key="4">
    <source>
        <dbReference type="ARBA" id="ARBA00022725"/>
    </source>
</evidence>
<feature type="domain" description="G-protein coupled receptors family 1 profile" evidence="11">
    <location>
        <begin position="43"/>
        <end position="294"/>
    </location>
</feature>
<proteinExistence type="predicted"/>
<keyword evidence="2" id="KW-0716">Sensory transduction</keyword>
<evidence type="ECO:0000256" key="3">
    <source>
        <dbReference type="ARBA" id="ARBA00022692"/>
    </source>
</evidence>
<reference evidence="12" key="2">
    <citation type="submission" date="2025-09" db="UniProtKB">
        <authorList>
            <consortium name="Ensembl"/>
        </authorList>
    </citation>
    <scope>IDENTIFICATION</scope>
</reference>
<dbReference type="Proteomes" id="UP000694393">
    <property type="component" value="Unplaced"/>
</dbReference>
<keyword evidence="8" id="KW-0675">Receptor</keyword>
<feature type="transmembrane region" description="Helical" evidence="10">
    <location>
        <begin position="25"/>
        <end position="51"/>
    </location>
</feature>
<dbReference type="FunFam" id="1.20.1070.10:FF:000002">
    <property type="entry name" value="Olfactory receptor"/>
    <property type="match status" value="1"/>
</dbReference>
<dbReference type="Ensembl" id="ENSPCET00000007337.1">
    <property type="protein sequence ID" value="ENSPCEP00000007087.1"/>
    <property type="gene ID" value="ENSPCEG00000005692.1"/>
</dbReference>
<feature type="transmembrane region" description="Helical" evidence="10">
    <location>
        <begin position="100"/>
        <end position="122"/>
    </location>
</feature>
<evidence type="ECO:0000256" key="5">
    <source>
        <dbReference type="ARBA" id="ARBA00022989"/>
    </source>
</evidence>
<evidence type="ECO:0000256" key="2">
    <source>
        <dbReference type="ARBA" id="ARBA00022606"/>
    </source>
</evidence>
<feature type="transmembrane region" description="Helical" evidence="10">
    <location>
        <begin position="244"/>
        <end position="267"/>
    </location>
</feature>
<dbReference type="GO" id="GO:0005886">
    <property type="term" value="C:plasma membrane"/>
    <property type="evidence" value="ECO:0007669"/>
    <property type="project" value="TreeGrafter"/>
</dbReference>
<dbReference type="PANTHER" id="PTHR26450">
    <property type="entry name" value="OLFACTORY RECEPTOR 56B1-RELATED"/>
    <property type="match status" value="1"/>
</dbReference>
<dbReference type="PRINTS" id="PR00237">
    <property type="entry name" value="GPCRRHODOPSN"/>
</dbReference>
<dbReference type="GO" id="GO:0004930">
    <property type="term" value="F:G protein-coupled receptor activity"/>
    <property type="evidence" value="ECO:0007669"/>
    <property type="project" value="UniProtKB-KW"/>
</dbReference>
<protein>
    <recommendedName>
        <fullName evidence="11">G-protein coupled receptors family 1 profile domain-containing protein</fullName>
    </recommendedName>
</protein>
<dbReference type="PANTHER" id="PTHR26450:SF29">
    <property type="entry name" value="OLFACTORY RECEPTOR FAMILY 51 SUBFAMILY AF MEMBER 1"/>
    <property type="match status" value="1"/>
</dbReference>
<keyword evidence="4" id="KW-0552">Olfaction</keyword>
<name>A0A8C8VH27_9SAUR</name>
<dbReference type="InterPro" id="IPR000725">
    <property type="entry name" value="Olfact_rcpt"/>
</dbReference>
<keyword evidence="6" id="KW-0297">G-protein coupled receptor</keyword>
<evidence type="ECO:0000313" key="13">
    <source>
        <dbReference type="Proteomes" id="UP000694393"/>
    </source>
</evidence>
<keyword evidence="13" id="KW-1185">Reference proteome</keyword>
<keyword evidence="3 10" id="KW-0812">Transmembrane</keyword>
<dbReference type="Gene3D" id="1.20.1070.10">
    <property type="entry name" value="Rhodopsin 7-helix transmembrane proteins"/>
    <property type="match status" value="1"/>
</dbReference>
<dbReference type="AlphaFoldDB" id="A0A8C8VH27"/>
<keyword evidence="9" id="KW-0807">Transducer</keyword>
<dbReference type="InterPro" id="IPR000276">
    <property type="entry name" value="GPCR_Rhodpsn"/>
</dbReference>
<evidence type="ECO:0000256" key="7">
    <source>
        <dbReference type="ARBA" id="ARBA00023136"/>
    </source>
</evidence>
<evidence type="ECO:0000256" key="6">
    <source>
        <dbReference type="ARBA" id="ARBA00023040"/>
    </source>
</evidence>
<dbReference type="Pfam" id="PF13853">
    <property type="entry name" value="7tm_4"/>
    <property type="match status" value="1"/>
</dbReference>
<feature type="transmembrane region" description="Helical" evidence="10">
    <location>
        <begin position="63"/>
        <end position="88"/>
    </location>
</feature>
<organism evidence="12 13">
    <name type="scientific">Pelusios castaneus</name>
    <name type="common">West African mud turtle</name>
    <dbReference type="NCBI Taxonomy" id="367368"/>
    <lineage>
        <taxon>Eukaryota</taxon>
        <taxon>Metazoa</taxon>
        <taxon>Chordata</taxon>
        <taxon>Craniata</taxon>
        <taxon>Vertebrata</taxon>
        <taxon>Euteleostomi</taxon>
        <taxon>Archelosauria</taxon>
        <taxon>Testudinata</taxon>
        <taxon>Testudines</taxon>
        <taxon>Pleurodira</taxon>
        <taxon>Pelomedusidae</taxon>
        <taxon>Pelusios</taxon>
    </lineage>
</organism>
<feature type="transmembrane region" description="Helical" evidence="10">
    <location>
        <begin position="199"/>
        <end position="223"/>
    </location>
</feature>
<evidence type="ECO:0000256" key="9">
    <source>
        <dbReference type="ARBA" id="ARBA00023224"/>
    </source>
</evidence>
<dbReference type="CDD" id="cd15222">
    <property type="entry name" value="7tmA_OR51-like"/>
    <property type="match status" value="1"/>
</dbReference>
<keyword evidence="5 10" id="KW-1133">Transmembrane helix</keyword>
<reference evidence="12" key="1">
    <citation type="submission" date="2025-08" db="UniProtKB">
        <authorList>
            <consortium name="Ensembl"/>
        </authorList>
    </citation>
    <scope>IDENTIFICATION</scope>
</reference>
<evidence type="ECO:0000259" key="11">
    <source>
        <dbReference type="PROSITE" id="PS50262"/>
    </source>
</evidence>
<comment type="subcellular location">
    <subcellularLocation>
        <location evidence="1">Membrane</location>
        <topology evidence="1">Multi-pass membrane protein</topology>
    </subcellularLocation>
</comment>
<evidence type="ECO:0000256" key="1">
    <source>
        <dbReference type="ARBA" id="ARBA00004141"/>
    </source>
</evidence>